<keyword evidence="4 8" id="KW-0812">Transmembrane</keyword>
<evidence type="ECO:0000313" key="11">
    <source>
        <dbReference type="Proteomes" id="UP000234857"/>
    </source>
</evidence>
<keyword evidence="5" id="KW-0479">Metal-binding</keyword>
<protein>
    <recommendedName>
        <fullName evidence="9">HMA domain-containing protein</fullName>
    </recommendedName>
</protein>
<evidence type="ECO:0000256" key="3">
    <source>
        <dbReference type="ARBA" id="ARBA00022475"/>
    </source>
</evidence>
<dbReference type="SUPFAM" id="SSF55008">
    <property type="entry name" value="HMA, heavy metal-associated domain"/>
    <property type="match status" value="1"/>
</dbReference>
<evidence type="ECO:0000256" key="2">
    <source>
        <dbReference type="ARBA" id="ARBA00006386"/>
    </source>
</evidence>
<dbReference type="EMBL" id="PKTG01000046">
    <property type="protein sequence ID" value="PLX18911.1"/>
    <property type="molecule type" value="Genomic_DNA"/>
</dbReference>
<dbReference type="PANTHER" id="PTHR34184:SF4">
    <property type="entry name" value="UPF0718 PROTEIN YCGR"/>
    <property type="match status" value="1"/>
</dbReference>
<evidence type="ECO:0000256" key="8">
    <source>
        <dbReference type="SAM" id="Phobius"/>
    </source>
</evidence>
<dbReference type="InterPro" id="IPR052923">
    <property type="entry name" value="UPF0718"/>
</dbReference>
<dbReference type="PANTHER" id="PTHR34184">
    <property type="entry name" value="UPF0718 PROTEIN YCGR"/>
    <property type="match status" value="1"/>
</dbReference>
<feature type="transmembrane region" description="Helical" evidence="8">
    <location>
        <begin position="113"/>
        <end position="133"/>
    </location>
</feature>
<evidence type="ECO:0000256" key="5">
    <source>
        <dbReference type="ARBA" id="ARBA00022723"/>
    </source>
</evidence>
<reference evidence="10 11" key="1">
    <citation type="submission" date="2017-11" db="EMBL/GenBank/DDBJ databases">
        <title>Genome-resolved metagenomics identifies genetic mobility, metabolic interactions, and unexpected diversity in perchlorate-reducing communities.</title>
        <authorList>
            <person name="Barnum T.P."/>
            <person name="Figueroa I.A."/>
            <person name="Carlstrom C.I."/>
            <person name="Lucas L.N."/>
            <person name="Engelbrektson A.L."/>
            <person name="Coates J.D."/>
        </authorList>
    </citation>
    <scope>NUCLEOTIDE SEQUENCE [LARGE SCALE GENOMIC DNA]</scope>
    <source>
        <strain evidence="10">BM706</strain>
    </source>
</reference>
<dbReference type="Pfam" id="PF00403">
    <property type="entry name" value="HMA"/>
    <property type="match status" value="1"/>
</dbReference>
<organism evidence="10 11">
    <name type="scientific">Muiribacterium halophilum</name>
    <dbReference type="NCBI Taxonomy" id="2053465"/>
    <lineage>
        <taxon>Bacteria</taxon>
        <taxon>Candidatus Muiribacteriota</taxon>
        <taxon>Candidatus Muiribacteriia</taxon>
        <taxon>Candidatus Muiribacteriales</taxon>
        <taxon>Candidatus Muiribacteriaceae</taxon>
        <taxon>Candidatus Muiribacterium</taxon>
    </lineage>
</organism>
<dbReference type="PROSITE" id="PS50846">
    <property type="entry name" value="HMA_2"/>
    <property type="match status" value="1"/>
</dbReference>
<feature type="transmembrane region" description="Helical" evidence="8">
    <location>
        <begin position="211"/>
        <end position="228"/>
    </location>
</feature>
<dbReference type="Gene3D" id="3.30.70.100">
    <property type="match status" value="1"/>
</dbReference>
<accession>A0A2N5ZJX2</accession>
<gene>
    <name evidence="10" type="ORF">C0601_03415</name>
</gene>
<dbReference type="PROSITE" id="PS01047">
    <property type="entry name" value="HMA_1"/>
    <property type="match status" value="1"/>
</dbReference>
<comment type="similarity">
    <text evidence="2">Belongs to the UPF0718 family.</text>
</comment>
<dbReference type="Pfam" id="PF03773">
    <property type="entry name" value="ArsP_1"/>
    <property type="match status" value="1"/>
</dbReference>
<dbReference type="InterPro" id="IPR036163">
    <property type="entry name" value="HMA_dom_sf"/>
</dbReference>
<evidence type="ECO:0000256" key="1">
    <source>
        <dbReference type="ARBA" id="ARBA00004651"/>
    </source>
</evidence>
<evidence type="ECO:0000256" key="4">
    <source>
        <dbReference type="ARBA" id="ARBA00022692"/>
    </source>
</evidence>
<feature type="domain" description="HMA" evidence="9">
    <location>
        <begin position="350"/>
        <end position="412"/>
    </location>
</feature>
<dbReference type="InterPro" id="IPR006121">
    <property type="entry name" value="HMA_dom"/>
</dbReference>
<feature type="transmembrane region" description="Helical" evidence="8">
    <location>
        <begin position="277"/>
        <end position="295"/>
    </location>
</feature>
<keyword evidence="7 8" id="KW-0472">Membrane</keyword>
<name>A0A2N5ZJX2_MUIH1</name>
<dbReference type="Proteomes" id="UP000234857">
    <property type="component" value="Unassembled WGS sequence"/>
</dbReference>
<evidence type="ECO:0000256" key="6">
    <source>
        <dbReference type="ARBA" id="ARBA00022989"/>
    </source>
</evidence>
<sequence length="414" mass="44853">MIIDILKEFWLMTAEMGYSLLIGFLIAGIFSIFISPEFIQRHLGKKGVASVIKAALMGVPLPVCSCGVIPVSASLRKNGASKSATVSFLISTPQTGVDSIVVTYSLMGVVLGIFRPIAALLTGIFGGFLEALFDSGEEVDNENIEIEHNCSGGTCKIADNKQKKGIKEALKYGFIELPQDISSALLIGLLVSGIISILVPDDFFASFLGDNVLLQYVVMLVIGIPIYVCSTGSIPVAVALIMKGISPGAALIFLMSGPATNAATISTIWKIMGKKTLIIYLTTIGISSLVAGYIFDAFFGVIDISASHDHIMDLPLYKHISAGLLIFILFFSIYKKYQKSSQITEKEKEAQMELIVKDMTCNHCVKAIKGMLEQKFDVKADIDLSTGKVLIEKELNRDEVIKEIEELGYTVDHS</sequence>
<comment type="subcellular location">
    <subcellularLocation>
        <location evidence="1">Cell membrane</location>
        <topology evidence="1">Multi-pass membrane protein</topology>
    </subcellularLocation>
</comment>
<dbReference type="GO" id="GO:0046872">
    <property type="term" value="F:metal ion binding"/>
    <property type="evidence" value="ECO:0007669"/>
    <property type="project" value="UniProtKB-KW"/>
</dbReference>
<feature type="transmembrane region" description="Helical" evidence="8">
    <location>
        <begin position="51"/>
        <end position="73"/>
    </location>
</feature>
<keyword evidence="6 8" id="KW-1133">Transmembrane helix</keyword>
<dbReference type="InterPro" id="IPR005524">
    <property type="entry name" value="DUF318"/>
</dbReference>
<dbReference type="NCBIfam" id="NF033936">
    <property type="entry name" value="CuZnOut_SO0444"/>
    <property type="match status" value="1"/>
</dbReference>
<feature type="transmembrane region" description="Helical" evidence="8">
    <location>
        <begin position="181"/>
        <end position="199"/>
    </location>
</feature>
<evidence type="ECO:0000256" key="7">
    <source>
        <dbReference type="ARBA" id="ARBA00023136"/>
    </source>
</evidence>
<feature type="transmembrane region" description="Helical" evidence="8">
    <location>
        <begin position="16"/>
        <end position="39"/>
    </location>
</feature>
<keyword evidence="3" id="KW-1003">Cell membrane</keyword>
<evidence type="ECO:0000313" key="10">
    <source>
        <dbReference type="EMBL" id="PLX18911.1"/>
    </source>
</evidence>
<evidence type="ECO:0000259" key="9">
    <source>
        <dbReference type="PROSITE" id="PS50846"/>
    </source>
</evidence>
<comment type="caution">
    <text evidence="10">The sequence shown here is derived from an EMBL/GenBank/DDBJ whole genome shotgun (WGS) entry which is preliminary data.</text>
</comment>
<dbReference type="CDD" id="cd00371">
    <property type="entry name" value="HMA"/>
    <property type="match status" value="1"/>
</dbReference>
<dbReference type="AlphaFoldDB" id="A0A2N5ZJX2"/>
<feature type="transmembrane region" description="Helical" evidence="8">
    <location>
        <begin position="315"/>
        <end position="334"/>
    </location>
</feature>
<proteinExistence type="inferred from homology"/>
<dbReference type="InterPro" id="IPR017969">
    <property type="entry name" value="Heavy-metal-associated_CS"/>
</dbReference>
<dbReference type="GO" id="GO:0005886">
    <property type="term" value="C:plasma membrane"/>
    <property type="evidence" value="ECO:0007669"/>
    <property type="project" value="UniProtKB-SubCell"/>
</dbReference>